<reference evidence="1" key="1">
    <citation type="submission" date="2019-12" db="EMBL/GenBank/DDBJ databases">
        <title>Genome sequencing and annotation of Brassica cretica.</title>
        <authorList>
            <person name="Studholme D.J."/>
            <person name="Sarris P.F."/>
        </authorList>
    </citation>
    <scope>NUCLEOTIDE SEQUENCE</scope>
    <source>
        <strain evidence="1">PFS-001/15</strain>
        <tissue evidence="1">Leaf</tissue>
    </source>
</reference>
<organism evidence="1 2">
    <name type="scientific">Brassica cretica</name>
    <name type="common">Mustard</name>
    <dbReference type="NCBI Taxonomy" id="69181"/>
    <lineage>
        <taxon>Eukaryota</taxon>
        <taxon>Viridiplantae</taxon>
        <taxon>Streptophyta</taxon>
        <taxon>Embryophyta</taxon>
        <taxon>Tracheophyta</taxon>
        <taxon>Spermatophyta</taxon>
        <taxon>Magnoliopsida</taxon>
        <taxon>eudicotyledons</taxon>
        <taxon>Gunneridae</taxon>
        <taxon>Pentapetalae</taxon>
        <taxon>rosids</taxon>
        <taxon>malvids</taxon>
        <taxon>Brassicales</taxon>
        <taxon>Brassicaceae</taxon>
        <taxon>Brassiceae</taxon>
        <taxon>Brassica</taxon>
    </lineage>
</organism>
<dbReference type="AlphaFoldDB" id="A0A3N6QEK3"/>
<evidence type="ECO:0000313" key="2">
    <source>
        <dbReference type="Proteomes" id="UP000712281"/>
    </source>
</evidence>
<accession>A0A3N6QEK3</accession>
<dbReference type="Proteomes" id="UP000712281">
    <property type="component" value="Unassembled WGS sequence"/>
</dbReference>
<sequence length="79" mass="8930">MSAREHDDFQRIVVALKTIWARVSTCRCSSMESLRATSPSATGPSRQLKDDFDETTMRPLMRISPHISIQLTPLTDNSH</sequence>
<protein>
    <submittedName>
        <fullName evidence="1">Uncharacterized protein</fullName>
    </submittedName>
</protein>
<gene>
    <name evidence="1" type="ORF">F2Q68_00004411</name>
</gene>
<dbReference type="EMBL" id="QGKW02001660">
    <property type="protein sequence ID" value="KAF2582650.1"/>
    <property type="molecule type" value="Genomic_DNA"/>
</dbReference>
<name>A0A3N6QEK3_BRACR</name>
<comment type="caution">
    <text evidence="1">The sequence shown here is derived from an EMBL/GenBank/DDBJ whole genome shotgun (WGS) entry which is preliminary data.</text>
</comment>
<evidence type="ECO:0000313" key="1">
    <source>
        <dbReference type="EMBL" id="KAF2582650.1"/>
    </source>
</evidence>
<proteinExistence type="predicted"/>